<sequence length="204" mass="21970">MHEEHEDAEPENLEQLLAELERAVSEERQSGAPVSLALLLEAVGNRAFGPLLIIAGLITVMPLVGDIPGVPTLMALLVALSAGQLLLRRKRLWLPKWLLRRSLSRYHFLKGLRRLYPLACWTDRLLKPRLTGLTRGAGLQCVALTCLAIALCMPLMELVPFSATGAGAALTAFGLALIARDGLVALIALGVTLATAVLVAQSLW</sequence>
<evidence type="ECO:0000256" key="1">
    <source>
        <dbReference type="SAM" id="Phobius"/>
    </source>
</evidence>
<organism evidence="2 3">
    <name type="scientific">Modicisalibacter zincidurans</name>
    <dbReference type="NCBI Taxonomy" id="1178777"/>
    <lineage>
        <taxon>Bacteria</taxon>
        <taxon>Pseudomonadati</taxon>
        <taxon>Pseudomonadota</taxon>
        <taxon>Gammaproteobacteria</taxon>
        <taxon>Oceanospirillales</taxon>
        <taxon>Halomonadaceae</taxon>
        <taxon>Modicisalibacter</taxon>
    </lineage>
</organism>
<keyword evidence="1" id="KW-0812">Transmembrane</keyword>
<dbReference type="EMBL" id="BAABKI010000002">
    <property type="protein sequence ID" value="GAA5169335.1"/>
    <property type="molecule type" value="Genomic_DNA"/>
</dbReference>
<feature type="transmembrane region" description="Helical" evidence="1">
    <location>
        <begin position="183"/>
        <end position="203"/>
    </location>
</feature>
<gene>
    <name evidence="2" type="ORF">GCM10023342_01110</name>
</gene>
<keyword evidence="1" id="KW-0472">Membrane</keyword>
<dbReference type="PANTHER" id="PTHR41795:SF1">
    <property type="entry name" value="EXOPOLYSACCHARIDE SYNTHESIS PROTEIN"/>
    <property type="match status" value="1"/>
</dbReference>
<dbReference type="InterPro" id="IPR010331">
    <property type="entry name" value="ExoD"/>
</dbReference>
<keyword evidence="1" id="KW-1133">Transmembrane helix</keyword>
<evidence type="ECO:0000313" key="2">
    <source>
        <dbReference type="EMBL" id="GAA5169335.1"/>
    </source>
</evidence>
<protein>
    <submittedName>
        <fullName evidence="2">Exopolysaccharide biosynthesis protein</fullName>
    </submittedName>
</protein>
<evidence type="ECO:0000313" key="3">
    <source>
        <dbReference type="Proteomes" id="UP001500074"/>
    </source>
</evidence>
<name>A0ABP9QY19_9GAMM</name>
<dbReference type="PANTHER" id="PTHR41795">
    <property type="entry name" value="EXOPOLYSACCHARIDE SYNTHESIS PROTEIN"/>
    <property type="match status" value="1"/>
</dbReference>
<dbReference type="RefSeq" id="WP_031383835.1">
    <property type="nucleotide sequence ID" value="NZ_BAABKI010000002.1"/>
</dbReference>
<proteinExistence type="predicted"/>
<reference evidence="3" key="1">
    <citation type="journal article" date="2019" name="Int. J. Syst. Evol. Microbiol.">
        <title>The Global Catalogue of Microorganisms (GCM) 10K type strain sequencing project: providing services to taxonomists for standard genome sequencing and annotation.</title>
        <authorList>
            <consortium name="The Broad Institute Genomics Platform"/>
            <consortium name="The Broad Institute Genome Sequencing Center for Infectious Disease"/>
            <person name="Wu L."/>
            <person name="Ma J."/>
        </authorList>
    </citation>
    <scope>NUCLEOTIDE SEQUENCE [LARGE SCALE GENOMIC DNA]</scope>
    <source>
        <strain evidence="3">JCM 18472</strain>
    </source>
</reference>
<comment type="caution">
    <text evidence="2">The sequence shown here is derived from an EMBL/GenBank/DDBJ whole genome shotgun (WGS) entry which is preliminary data.</text>
</comment>
<accession>A0ABP9QY19</accession>
<keyword evidence="3" id="KW-1185">Reference proteome</keyword>
<dbReference type="Proteomes" id="UP001500074">
    <property type="component" value="Unassembled WGS sequence"/>
</dbReference>
<feature type="transmembrane region" description="Helical" evidence="1">
    <location>
        <begin position="137"/>
        <end position="156"/>
    </location>
</feature>
<dbReference type="Pfam" id="PF06055">
    <property type="entry name" value="ExoD"/>
    <property type="match status" value="1"/>
</dbReference>
<dbReference type="PIRSF" id="PIRSF033239">
    <property type="entry name" value="ExoD"/>
    <property type="match status" value="1"/>
</dbReference>